<accession>A0A2P5P9J9</accession>
<dbReference type="InterPro" id="IPR050397">
    <property type="entry name" value="Env_Response_Regulators"/>
</dbReference>
<dbReference type="GO" id="GO:0005829">
    <property type="term" value="C:cytosol"/>
    <property type="evidence" value="ECO:0007669"/>
    <property type="project" value="TreeGrafter"/>
</dbReference>
<protein>
    <submittedName>
        <fullName evidence="4">Crp/Fnr family transcriptional regulator</fullName>
    </submittedName>
</protein>
<keyword evidence="2" id="KW-0238">DNA-binding</keyword>
<dbReference type="CDD" id="cd00038">
    <property type="entry name" value="CAP_ED"/>
    <property type="match status" value="1"/>
</dbReference>
<name>A0A2P5P9J9_9CHLR</name>
<dbReference type="PROSITE" id="PS50042">
    <property type="entry name" value="CNMP_BINDING_3"/>
    <property type="match status" value="1"/>
</dbReference>
<dbReference type="Proteomes" id="UP000235653">
    <property type="component" value="Unassembled WGS sequence"/>
</dbReference>
<keyword evidence="1" id="KW-0805">Transcription regulation</keyword>
<proteinExistence type="predicted"/>
<dbReference type="RefSeq" id="WP_102330446.1">
    <property type="nucleotide sequence ID" value="NZ_CP058566.2"/>
</dbReference>
<dbReference type="InterPro" id="IPR014710">
    <property type="entry name" value="RmlC-like_jellyroll"/>
</dbReference>
<dbReference type="SMART" id="SM00100">
    <property type="entry name" value="cNMP"/>
    <property type="match status" value="1"/>
</dbReference>
<evidence type="ECO:0000313" key="4">
    <source>
        <dbReference type="EMBL" id="PPD58960.1"/>
    </source>
</evidence>
<dbReference type="SUPFAM" id="SSF46785">
    <property type="entry name" value="Winged helix' DNA-binding domain"/>
    <property type="match status" value="1"/>
</dbReference>
<dbReference type="InterPro" id="IPR000595">
    <property type="entry name" value="cNMP-bd_dom"/>
</dbReference>
<dbReference type="Gene3D" id="1.10.10.10">
    <property type="entry name" value="Winged helix-like DNA-binding domain superfamily/Winged helix DNA-binding domain"/>
    <property type="match status" value="1"/>
</dbReference>
<dbReference type="EMBL" id="JQAN02000006">
    <property type="protein sequence ID" value="PPD58960.1"/>
    <property type="molecule type" value="Genomic_DNA"/>
</dbReference>
<dbReference type="Gene3D" id="2.60.120.10">
    <property type="entry name" value="Jelly Rolls"/>
    <property type="match status" value="1"/>
</dbReference>
<dbReference type="AlphaFoldDB" id="A0A2P5P9J9"/>
<dbReference type="Pfam" id="PF13545">
    <property type="entry name" value="HTH_Crp_2"/>
    <property type="match status" value="1"/>
</dbReference>
<dbReference type="SUPFAM" id="SSF51206">
    <property type="entry name" value="cAMP-binding domain-like"/>
    <property type="match status" value="1"/>
</dbReference>
<evidence type="ECO:0000256" key="2">
    <source>
        <dbReference type="ARBA" id="ARBA00023125"/>
    </source>
</evidence>
<dbReference type="PANTHER" id="PTHR24567">
    <property type="entry name" value="CRP FAMILY TRANSCRIPTIONAL REGULATORY PROTEIN"/>
    <property type="match status" value="1"/>
</dbReference>
<keyword evidence="5" id="KW-1185">Reference proteome</keyword>
<dbReference type="InterPro" id="IPR012318">
    <property type="entry name" value="HTH_CRP"/>
</dbReference>
<dbReference type="PRINTS" id="PR00034">
    <property type="entry name" value="HTHCRP"/>
</dbReference>
<evidence type="ECO:0000256" key="3">
    <source>
        <dbReference type="ARBA" id="ARBA00023163"/>
    </source>
</evidence>
<dbReference type="SMART" id="SM00419">
    <property type="entry name" value="HTH_CRP"/>
    <property type="match status" value="1"/>
</dbReference>
<sequence length="226" mass="25124">MDYQAASLALKRSFLFSSISDEDMSDLLANAEEKSYTTGEYFFWEGGAPDSFFLLISGRVKVIKHGSQGRETVVAFFRPGEIFGEVAVLEDKPYPASAIALEDSMALSIDRQVFHEFIRRHPGVALAMVGLLSARLREAQSRLHDLAGERVEQRLSRTLDRLASKLGPELPFTRQDLADMSGTTLETAVRFLSRLKQDGIISSGRGLVVIQDRLRLKRLTEDPSSG</sequence>
<dbReference type="GO" id="GO:0003677">
    <property type="term" value="F:DNA binding"/>
    <property type="evidence" value="ECO:0007669"/>
    <property type="project" value="UniProtKB-KW"/>
</dbReference>
<dbReference type="OrthoDB" id="156829at2"/>
<dbReference type="PROSITE" id="PS51063">
    <property type="entry name" value="HTH_CRP_2"/>
    <property type="match status" value="1"/>
</dbReference>
<dbReference type="InterPro" id="IPR018490">
    <property type="entry name" value="cNMP-bd_dom_sf"/>
</dbReference>
<dbReference type="PANTHER" id="PTHR24567:SF26">
    <property type="entry name" value="REGULATORY PROTEIN YEIL"/>
    <property type="match status" value="1"/>
</dbReference>
<keyword evidence="3" id="KW-0804">Transcription</keyword>
<evidence type="ECO:0000313" key="5">
    <source>
        <dbReference type="Proteomes" id="UP000235653"/>
    </source>
</evidence>
<organism evidence="4 5">
    <name type="scientific">Dehalogenimonas etheniformans</name>
    <dbReference type="NCBI Taxonomy" id="1536648"/>
    <lineage>
        <taxon>Bacteria</taxon>
        <taxon>Bacillati</taxon>
        <taxon>Chloroflexota</taxon>
        <taxon>Dehalococcoidia</taxon>
        <taxon>Dehalococcoidales</taxon>
        <taxon>Dehalococcoidaceae</taxon>
        <taxon>Dehalogenimonas</taxon>
    </lineage>
</organism>
<evidence type="ECO:0000256" key="1">
    <source>
        <dbReference type="ARBA" id="ARBA00023015"/>
    </source>
</evidence>
<reference evidence="4 5" key="1">
    <citation type="journal article" date="2017" name="ISME J.">
        <title>Grape pomace compost harbors organohalide-respiring Dehalogenimonas species with novel reductive dehalogenase genes.</title>
        <authorList>
            <person name="Yang Y."/>
            <person name="Higgins S.A."/>
            <person name="Yan J."/>
            <person name="Simsir B."/>
            <person name="Chourey K."/>
            <person name="Iyer R."/>
            <person name="Hettich R.L."/>
            <person name="Baldwin B."/>
            <person name="Ogles D.M."/>
            <person name="Loffler F.E."/>
        </authorList>
    </citation>
    <scope>NUCLEOTIDE SEQUENCE [LARGE SCALE GENOMIC DNA]</scope>
    <source>
        <strain evidence="4 5">GP</strain>
    </source>
</reference>
<dbReference type="Pfam" id="PF00027">
    <property type="entry name" value="cNMP_binding"/>
    <property type="match status" value="1"/>
</dbReference>
<dbReference type="InterPro" id="IPR036390">
    <property type="entry name" value="WH_DNA-bd_sf"/>
</dbReference>
<gene>
    <name evidence="4" type="ORF">JP09_003620</name>
</gene>
<dbReference type="GO" id="GO:0003700">
    <property type="term" value="F:DNA-binding transcription factor activity"/>
    <property type="evidence" value="ECO:0007669"/>
    <property type="project" value="TreeGrafter"/>
</dbReference>
<dbReference type="InterPro" id="IPR036388">
    <property type="entry name" value="WH-like_DNA-bd_sf"/>
</dbReference>
<comment type="caution">
    <text evidence="4">The sequence shown here is derived from an EMBL/GenBank/DDBJ whole genome shotgun (WGS) entry which is preliminary data.</text>
</comment>